<organism evidence="7 8">
    <name type="scientific">Massariosphaeria phaeospora</name>
    <dbReference type="NCBI Taxonomy" id="100035"/>
    <lineage>
        <taxon>Eukaryota</taxon>
        <taxon>Fungi</taxon>
        <taxon>Dikarya</taxon>
        <taxon>Ascomycota</taxon>
        <taxon>Pezizomycotina</taxon>
        <taxon>Dothideomycetes</taxon>
        <taxon>Pleosporomycetidae</taxon>
        <taxon>Pleosporales</taxon>
        <taxon>Pleosporales incertae sedis</taxon>
        <taxon>Massariosphaeria</taxon>
    </lineage>
</organism>
<dbReference type="GO" id="GO:0016121">
    <property type="term" value="P:carotene catabolic process"/>
    <property type="evidence" value="ECO:0007669"/>
    <property type="project" value="TreeGrafter"/>
</dbReference>
<name>A0A7C8M7W2_9PLEO</name>
<dbReference type="AlphaFoldDB" id="A0A7C8M7W2"/>
<feature type="signal peptide" evidence="6">
    <location>
        <begin position="1"/>
        <end position="19"/>
    </location>
</feature>
<keyword evidence="8" id="KW-1185">Reference proteome</keyword>
<dbReference type="InterPro" id="IPR004294">
    <property type="entry name" value="Carotenoid_Oase"/>
</dbReference>
<dbReference type="GO" id="GO:0010436">
    <property type="term" value="F:carotenoid dioxygenase activity"/>
    <property type="evidence" value="ECO:0007669"/>
    <property type="project" value="TreeGrafter"/>
</dbReference>
<sequence>MVHSIVSLSVSLFAYRALAELGSPPEGTPPLAYGFYSSPETLEPTELEIVGTIPHWLSGSLYRGAQAGWDAGNYTSGHWFDGFSRNHRFEIAGGKVTYRSRNASNEVTDFIRETGFFPGSSFGGDPCKAIFGEFEVTFRDGRNPVGDKSTDSIAISYIKNFPGLDPNSTNFGPMITLVSTTDAEGLQQIDPVTLEPIEMFTYGASGIENGSARSSAHPAIGKNGEVYNYLLDDEGYRVFAIENGVGRVLATITDAPAAYIHSLSSTEHYLILIVWQADLKLEARNLVDQIAPWDPDRDALFYIIPKAKGGVIAKYTAPTFFAFHETNSFETDNDIVIDLPVYDNAEWLNATRMPYLRDNVGRQNKSQDFDISGRHRRFRLKDYLHQNQTSGNGTLPSKEATVDFTMPLEANIELPKINDVYHGRPYRYVYGEHSSKPGFFTDSIIKIDTISQDFMVWVPETNHVPSEPMFVARSGSSSEDDGVLLVVALDEATKLSSLIVLDAKEMVEIGRARLPVVVGYGFHGIWGGA</sequence>
<keyword evidence="4 5" id="KW-0408">Iron</keyword>
<dbReference type="GO" id="GO:0046872">
    <property type="term" value="F:metal ion binding"/>
    <property type="evidence" value="ECO:0007669"/>
    <property type="project" value="UniProtKB-KW"/>
</dbReference>
<dbReference type="OrthoDB" id="407010at2759"/>
<dbReference type="PANTHER" id="PTHR10543:SF24">
    <property type="entry name" value="CAROTENOID ISOMEROOXYGENASE"/>
    <property type="match status" value="1"/>
</dbReference>
<dbReference type="Pfam" id="PF03055">
    <property type="entry name" value="RPE65"/>
    <property type="match status" value="1"/>
</dbReference>
<keyword evidence="6" id="KW-0732">Signal</keyword>
<evidence type="ECO:0000313" key="7">
    <source>
        <dbReference type="EMBL" id="KAF2873120.1"/>
    </source>
</evidence>
<feature type="chain" id="PRO_5028865565" evidence="6">
    <location>
        <begin position="20"/>
        <end position="529"/>
    </location>
</feature>
<evidence type="ECO:0000256" key="6">
    <source>
        <dbReference type="SAM" id="SignalP"/>
    </source>
</evidence>
<feature type="binding site" evidence="5">
    <location>
        <position position="523"/>
    </location>
    <ligand>
        <name>Fe cation</name>
        <dbReference type="ChEBI" id="CHEBI:24875"/>
        <note>catalytic</note>
    </ligand>
</feature>
<comment type="caution">
    <text evidence="7">The sequence shown here is derived from an EMBL/GenBank/DDBJ whole genome shotgun (WGS) entry which is preliminary data.</text>
</comment>
<evidence type="ECO:0000256" key="4">
    <source>
        <dbReference type="ARBA" id="ARBA00023004"/>
    </source>
</evidence>
<evidence type="ECO:0000256" key="3">
    <source>
        <dbReference type="ARBA" id="ARBA00023002"/>
    </source>
</evidence>
<comment type="similarity">
    <text evidence="1">Belongs to the carotenoid oxygenase family.</text>
</comment>
<proteinExistence type="inferred from homology"/>
<reference evidence="7 8" key="1">
    <citation type="submission" date="2020-01" db="EMBL/GenBank/DDBJ databases">
        <authorList>
            <consortium name="DOE Joint Genome Institute"/>
            <person name="Haridas S."/>
            <person name="Albert R."/>
            <person name="Binder M."/>
            <person name="Bloem J."/>
            <person name="Labutti K."/>
            <person name="Salamov A."/>
            <person name="Andreopoulos B."/>
            <person name="Baker S.E."/>
            <person name="Barry K."/>
            <person name="Bills G."/>
            <person name="Bluhm B.H."/>
            <person name="Cannon C."/>
            <person name="Castanera R."/>
            <person name="Culley D.E."/>
            <person name="Daum C."/>
            <person name="Ezra D."/>
            <person name="Gonzalez J.B."/>
            <person name="Henrissat B."/>
            <person name="Kuo A."/>
            <person name="Liang C."/>
            <person name="Lipzen A."/>
            <person name="Lutzoni F."/>
            <person name="Magnuson J."/>
            <person name="Mondo S."/>
            <person name="Nolan M."/>
            <person name="Ohm R."/>
            <person name="Pangilinan J."/>
            <person name="Park H.-J.H."/>
            <person name="Ramirez L."/>
            <person name="Alfaro M."/>
            <person name="Sun H."/>
            <person name="Tritt A."/>
            <person name="Yoshinaga Y."/>
            <person name="Zwiers L.-H.L."/>
            <person name="Turgeon B.G."/>
            <person name="Goodwin S.B."/>
            <person name="Spatafora J.W."/>
            <person name="Crous P.W."/>
            <person name="Grigoriev I.V."/>
        </authorList>
    </citation>
    <scope>NUCLEOTIDE SEQUENCE [LARGE SCALE GENOMIC DNA]</scope>
    <source>
        <strain evidence="7 8">CBS 611.86</strain>
    </source>
</reference>
<evidence type="ECO:0000313" key="8">
    <source>
        <dbReference type="Proteomes" id="UP000481861"/>
    </source>
</evidence>
<feature type="binding site" evidence="5">
    <location>
        <position position="324"/>
    </location>
    <ligand>
        <name>Fe cation</name>
        <dbReference type="ChEBI" id="CHEBI:24875"/>
        <note>catalytic</note>
    </ligand>
</feature>
<comment type="cofactor">
    <cofactor evidence="5">
        <name>Fe(2+)</name>
        <dbReference type="ChEBI" id="CHEBI:29033"/>
    </cofactor>
    <text evidence="5">Binds 1 Fe(2+) ion per subunit.</text>
</comment>
<feature type="binding site" evidence="5">
    <location>
        <position position="217"/>
    </location>
    <ligand>
        <name>Fe cation</name>
        <dbReference type="ChEBI" id="CHEBI:24875"/>
        <note>catalytic</note>
    </ligand>
</feature>
<gene>
    <name evidence="7" type="ORF">BDV95DRAFT_490826</name>
</gene>
<protein>
    <submittedName>
        <fullName evidence="7">Carotenoid oxygenase</fullName>
    </submittedName>
</protein>
<feature type="binding site" evidence="5">
    <location>
        <position position="261"/>
    </location>
    <ligand>
        <name>Fe cation</name>
        <dbReference type="ChEBI" id="CHEBI:24875"/>
        <note>catalytic</note>
    </ligand>
</feature>
<dbReference type="PANTHER" id="PTHR10543">
    <property type="entry name" value="BETA-CAROTENE DIOXYGENASE"/>
    <property type="match status" value="1"/>
</dbReference>
<keyword evidence="2 5" id="KW-0479">Metal-binding</keyword>
<evidence type="ECO:0000256" key="2">
    <source>
        <dbReference type="ARBA" id="ARBA00022723"/>
    </source>
</evidence>
<dbReference type="EMBL" id="JAADJZ010000008">
    <property type="protein sequence ID" value="KAF2873120.1"/>
    <property type="molecule type" value="Genomic_DNA"/>
</dbReference>
<evidence type="ECO:0000256" key="1">
    <source>
        <dbReference type="ARBA" id="ARBA00006787"/>
    </source>
</evidence>
<keyword evidence="3" id="KW-0560">Oxidoreductase</keyword>
<evidence type="ECO:0000256" key="5">
    <source>
        <dbReference type="PIRSR" id="PIRSR604294-1"/>
    </source>
</evidence>
<accession>A0A7C8M7W2</accession>
<dbReference type="Proteomes" id="UP000481861">
    <property type="component" value="Unassembled WGS sequence"/>
</dbReference>